<dbReference type="Pfam" id="PF13650">
    <property type="entry name" value="Asp_protease_2"/>
    <property type="match status" value="1"/>
</dbReference>
<sequence length="154" mass="15315">MPLAGCEVPVSGEPSRIEAPADSSGIAFSLEGPGGAAIVVPVSINGGPERPFVLDTGATLTCLDAAVADSLDLPSRPGVRGTGAGIGGVGSVGIVQADSFRVGDVTAYDLTICTLDLSAIEGVGLEADGLVGLNFLTSFRVGLDFETQTLTLAP</sequence>
<dbReference type="CDD" id="cd05483">
    <property type="entry name" value="retropepsin_like_bacteria"/>
    <property type="match status" value="1"/>
</dbReference>
<evidence type="ECO:0008006" key="3">
    <source>
        <dbReference type="Google" id="ProtNLM"/>
    </source>
</evidence>
<dbReference type="SUPFAM" id="SSF50630">
    <property type="entry name" value="Acid proteases"/>
    <property type="match status" value="1"/>
</dbReference>
<dbReference type="Proteomes" id="UP000216339">
    <property type="component" value="Unassembled WGS sequence"/>
</dbReference>
<reference evidence="1 2" key="1">
    <citation type="submission" date="2016-11" db="EMBL/GenBank/DDBJ databases">
        <title>Study of marine rhodopsin-containing bacteria.</title>
        <authorList>
            <person name="Yoshizawa S."/>
            <person name="Kumagai Y."/>
            <person name="Kogure K."/>
        </authorList>
    </citation>
    <scope>NUCLEOTIDE SEQUENCE [LARGE SCALE GENOMIC DNA]</scope>
    <source>
        <strain evidence="1 2">SAORIC-28</strain>
    </source>
</reference>
<dbReference type="Gene3D" id="2.40.70.10">
    <property type="entry name" value="Acid Proteases"/>
    <property type="match status" value="1"/>
</dbReference>
<proteinExistence type="predicted"/>
<dbReference type="InterPro" id="IPR021109">
    <property type="entry name" value="Peptidase_aspartic_dom_sf"/>
</dbReference>
<dbReference type="InterPro" id="IPR034122">
    <property type="entry name" value="Retropepsin-like_bacterial"/>
</dbReference>
<gene>
    <name evidence="1" type="ORF">BSZ37_15730</name>
</gene>
<organism evidence="1 2">
    <name type="scientific">Rubrivirga marina</name>
    <dbReference type="NCBI Taxonomy" id="1196024"/>
    <lineage>
        <taxon>Bacteria</taxon>
        <taxon>Pseudomonadati</taxon>
        <taxon>Rhodothermota</taxon>
        <taxon>Rhodothermia</taxon>
        <taxon>Rhodothermales</taxon>
        <taxon>Rubricoccaceae</taxon>
        <taxon>Rubrivirga</taxon>
    </lineage>
</organism>
<keyword evidence="2" id="KW-1185">Reference proteome</keyword>
<protein>
    <recommendedName>
        <fullName evidence="3">Peptidase A2 domain-containing protein</fullName>
    </recommendedName>
</protein>
<dbReference type="AlphaFoldDB" id="A0A271J363"/>
<evidence type="ECO:0000313" key="1">
    <source>
        <dbReference type="EMBL" id="PAP77790.1"/>
    </source>
</evidence>
<accession>A0A271J363</accession>
<evidence type="ECO:0000313" key="2">
    <source>
        <dbReference type="Proteomes" id="UP000216339"/>
    </source>
</evidence>
<name>A0A271J363_9BACT</name>
<dbReference type="EMBL" id="MQWD01000001">
    <property type="protein sequence ID" value="PAP77790.1"/>
    <property type="molecule type" value="Genomic_DNA"/>
</dbReference>
<comment type="caution">
    <text evidence="1">The sequence shown here is derived from an EMBL/GenBank/DDBJ whole genome shotgun (WGS) entry which is preliminary data.</text>
</comment>